<dbReference type="InterPro" id="IPR038731">
    <property type="entry name" value="RgtA/B/C-like"/>
</dbReference>
<name>A0A0K1PMF7_9BACT</name>
<dbReference type="Pfam" id="PF13231">
    <property type="entry name" value="PMT_2"/>
    <property type="match status" value="1"/>
</dbReference>
<evidence type="ECO:0000259" key="2">
    <source>
        <dbReference type="Pfam" id="PF13231"/>
    </source>
</evidence>
<dbReference type="KEGG" id="llu:AKJ09_00958"/>
<gene>
    <name evidence="3" type="ORF">AKJ09_00958</name>
</gene>
<feature type="transmembrane region" description="Helical" evidence="1">
    <location>
        <begin position="334"/>
        <end position="355"/>
    </location>
</feature>
<evidence type="ECO:0000313" key="3">
    <source>
        <dbReference type="EMBL" id="AKU94294.1"/>
    </source>
</evidence>
<feature type="transmembrane region" description="Helical" evidence="1">
    <location>
        <begin position="271"/>
        <end position="297"/>
    </location>
</feature>
<dbReference type="Proteomes" id="UP000064967">
    <property type="component" value="Chromosome"/>
</dbReference>
<proteinExistence type="predicted"/>
<keyword evidence="1" id="KW-0472">Membrane</keyword>
<feature type="transmembrane region" description="Helical" evidence="1">
    <location>
        <begin position="55"/>
        <end position="88"/>
    </location>
</feature>
<keyword evidence="1" id="KW-0812">Transmembrane</keyword>
<reference evidence="3 4" key="1">
    <citation type="submission" date="2015-08" db="EMBL/GenBank/DDBJ databases">
        <authorList>
            <person name="Babu N.S."/>
            <person name="Beckwith C.J."/>
            <person name="Beseler K.G."/>
            <person name="Brison A."/>
            <person name="Carone J.V."/>
            <person name="Caskin T.P."/>
            <person name="Diamond M."/>
            <person name="Durham M.E."/>
            <person name="Foxe J.M."/>
            <person name="Go M."/>
            <person name="Henderson B.A."/>
            <person name="Jones I.B."/>
            <person name="McGettigan J.A."/>
            <person name="Micheletti S.J."/>
            <person name="Nasrallah M.E."/>
            <person name="Ortiz D."/>
            <person name="Piller C.R."/>
            <person name="Privatt S.R."/>
            <person name="Schneider S.L."/>
            <person name="Sharp S."/>
            <person name="Smith T.C."/>
            <person name="Stanton J.D."/>
            <person name="Ullery H.E."/>
            <person name="Wilson R.J."/>
            <person name="Serrano M.G."/>
            <person name="Buck G."/>
            <person name="Lee V."/>
            <person name="Wang Y."/>
            <person name="Carvalho R."/>
            <person name="Voegtly L."/>
            <person name="Shi R."/>
            <person name="Duckworth R."/>
            <person name="Johnson A."/>
            <person name="Loviza R."/>
            <person name="Walstead R."/>
            <person name="Shah Z."/>
            <person name="Kiflezghi M."/>
            <person name="Wade K."/>
            <person name="Ball S.L."/>
            <person name="Bradley K.W."/>
            <person name="Asai D.J."/>
            <person name="Bowman C.A."/>
            <person name="Russell D.A."/>
            <person name="Pope W.H."/>
            <person name="Jacobs-Sera D."/>
            <person name="Hendrix R.W."/>
            <person name="Hatfull G.F."/>
        </authorList>
    </citation>
    <scope>NUCLEOTIDE SEQUENCE [LARGE SCALE GENOMIC DNA]</scope>
    <source>
        <strain evidence="3 4">DSM 27648</strain>
    </source>
</reference>
<feature type="transmembrane region" description="Helical" evidence="1">
    <location>
        <begin position="309"/>
        <end position="328"/>
    </location>
</feature>
<evidence type="ECO:0000256" key="1">
    <source>
        <dbReference type="SAM" id="Phobius"/>
    </source>
</evidence>
<feature type="transmembrane region" description="Helical" evidence="1">
    <location>
        <begin position="360"/>
        <end position="379"/>
    </location>
</feature>
<evidence type="ECO:0000313" key="4">
    <source>
        <dbReference type="Proteomes" id="UP000064967"/>
    </source>
</evidence>
<feature type="transmembrane region" description="Helical" evidence="1">
    <location>
        <begin position="200"/>
        <end position="218"/>
    </location>
</feature>
<dbReference type="EMBL" id="CP012333">
    <property type="protein sequence ID" value="AKU94294.1"/>
    <property type="molecule type" value="Genomic_DNA"/>
</dbReference>
<feature type="transmembrane region" description="Helical" evidence="1">
    <location>
        <begin position="95"/>
        <end position="114"/>
    </location>
</feature>
<organism evidence="3 4">
    <name type="scientific">Labilithrix luteola</name>
    <dbReference type="NCBI Taxonomy" id="1391654"/>
    <lineage>
        <taxon>Bacteria</taxon>
        <taxon>Pseudomonadati</taxon>
        <taxon>Myxococcota</taxon>
        <taxon>Polyangia</taxon>
        <taxon>Polyangiales</taxon>
        <taxon>Labilitrichaceae</taxon>
        <taxon>Labilithrix</taxon>
    </lineage>
</organism>
<dbReference type="AlphaFoldDB" id="A0A0K1PMF7"/>
<sequence length="498" mass="54114">MLLLAGSYAFRLPALLNARSTNSDAAVVGLQAMHILRGEAAPFLWGSGYQTATDSFVAAAFFALFGASPLVLMLSALTLHVLGTWFVFATLRRRFTSWTALLLTLPLVVSPSSVHSYALYPPRQASLTLALAAFWAIDSASEGSERARWTWLASGGALALLAVGADPYPLVLLPAIGVFGLTTIARDSRIERFGTIAKRFQAFALGAGLGLLPFIQLHRLAGAKKGPMGLTTNMVSHHVRLLVDECLPWALSYKVYYAHHVMDYLPWDAPLAFRLVGIVGAVLLGAIVCFGLVSPFVRAIPWNIRRLGFAGALAFPTAIGGFLVSVMVMDHFSMRYLAVLTLMAPFAAAPAARFLGTRRFALVFAPHLVASAVAGWVGYGPFVRGALPVIEAPELRDDYQAFDLLRARGITYAEADYWTAYRLTLLADEKLVVVPTNAVEDRYPPYRRAFESAPVFAYVHDPGRSRENLEGAEKMLAQTNAQVEKLHAGALTIFVVTR</sequence>
<keyword evidence="4" id="KW-1185">Reference proteome</keyword>
<accession>A0A0K1PMF7</accession>
<keyword evidence="1" id="KW-1133">Transmembrane helix</keyword>
<feature type="domain" description="Glycosyltransferase RgtA/B/C/D-like" evidence="2">
    <location>
        <begin position="56"/>
        <end position="160"/>
    </location>
</feature>
<protein>
    <submittedName>
        <fullName evidence="3">Membrane protein</fullName>
    </submittedName>
</protein>